<keyword evidence="2" id="KW-1185">Reference proteome</keyword>
<proteinExistence type="predicted"/>
<gene>
    <name evidence="1" type="ORF">EV686_101211</name>
</gene>
<dbReference type="Proteomes" id="UP000294692">
    <property type="component" value="Unassembled WGS sequence"/>
</dbReference>
<evidence type="ECO:0000313" key="2">
    <source>
        <dbReference type="Proteomes" id="UP000294692"/>
    </source>
</evidence>
<name>A0A4R3VG83_9BURK</name>
<dbReference type="SUPFAM" id="SSF52096">
    <property type="entry name" value="ClpP/crotonase"/>
    <property type="match status" value="1"/>
</dbReference>
<dbReference type="InterPro" id="IPR029045">
    <property type="entry name" value="ClpP/crotonase-like_dom_sf"/>
</dbReference>
<dbReference type="InterPro" id="IPR001753">
    <property type="entry name" value="Enoyl-CoA_hydra/iso"/>
</dbReference>
<reference evidence="1 2" key="1">
    <citation type="submission" date="2019-03" db="EMBL/GenBank/DDBJ databases">
        <title>Genomic Encyclopedia of Type Strains, Phase IV (KMG-IV): sequencing the most valuable type-strain genomes for metagenomic binning, comparative biology and taxonomic classification.</title>
        <authorList>
            <person name="Goeker M."/>
        </authorList>
    </citation>
    <scope>NUCLEOTIDE SEQUENCE [LARGE SCALE GENOMIC DNA]</scope>
    <source>
        <strain evidence="1 2">DSM 100048</strain>
    </source>
</reference>
<protein>
    <submittedName>
        <fullName evidence="1">Enoyl-CoA hydratase/carnithine racemase</fullName>
    </submittedName>
</protein>
<dbReference type="AlphaFoldDB" id="A0A4R3VG83"/>
<dbReference type="EMBL" id="SMBX01000001">
    <property type="protein sequence ID" value="TCV02754.1"/>
    <property type="molecule type" value="Genomic_DNA"/>
</dbReference>
<dbReference type="PANTHER" id="PTHR11941">
    <property type="entry name" value="ENOYL-COA HYDRATASE-RELATED"/>
    <property type="match status" value="1"/>
</dbReference>
<sequence length="236" mass="25278">MSPIMVVHRGPAAILEFRGLDAKGMFDTAFLEQLADLVARLGEDDNVRALVLTGRDDVFCTGGNFGAEAGGREAFVKGFFDVLAACRQCAVPVIAAVNGRCTGGGMTFLAAADYAFAVDQAGFGYPELAFGAFPMLAAVTQPSHLPKKLFFEMAYTGRLLTAAEALELGLINKVVASGRLWQEVQAFTDDLAARSRSAIATGRRLYYATLGKLPEDAMRAAGDVVRGYPVVEHFRR</sequence>
<organism evidence="1 2">
    <name type="scientific">Paracandidimonas soli</name>
    <dbReference type="NCBI Taxonomy" id="1917182"/>
    <lineage>
        <taxon>Bacteria</taxon>
        <taxon>Pseudomonadati</taxon>
        <taxon>Pseudomonadota</taxon>
        <taxon>Betaproteobacteria</taxon>
        <taxon>Burkholderiales</taxon>
        <taxon>Alcaligenaceae</taxon>
        <taxon>Paracandidimonas</taxon>
    </lineage>
</organism>
<dbReference type="CDD" id="cd06558">
    <property type="entry name" value="crotonase-like"/>
    <property type="match status" value="1"/>
</dbReference>
<evidence type="ECO:0000313" key="1">
    <source>
        <dbReference type="EMBL" id="TCV02754.1"/>
    </source>
</evidence>
<dbReference type="GO" id="GO:0003824">
    <property type="term" value="F:catalytic activity"/>
    <property type="evidence" value="ECO:0007669"/>
    <property type="project" value="UniProtKB-ARBA"/>
</dbReference>
<dbReference type="Gene3D" id="3.90.226.10">
    <property type="entry name" value="2-enoyl-CoA Hydratase, Chain A, domain 1"/>
    <property type="match status" value="1"/>
</dbReference>
<dbReference type="PANTHER" id="PTHR11941:SF54">
    <property type="entry name" value="ENOYL-COA HYDRATASE, MITOCHONDRIAL"/>
    <property type="match status" value="1"/>
</dbReference>
<comment type="caution">
    <text evidence="1">The sequence shown here is derived from an EMBL/GenBank/DDBJ whole genome shotgun (WGS) entry which is preliminary data.</text>
</comment>
<dbReference type="GO" id="GO:0006635">
    <property type="term" value="P:fatty acid beta-oxidation"/>
    <property type="evidence" value="ECO:0007669"/>
    <property type="project" value="TreeGrafter"/>
</dbReference>
<accession>A0A4R3VG83</accession>
<dbReference type="RefSeq" id="WP_165972455.1">
    <property type="nucleotide sequence ID" value="NZ_JBHRVM010000001.1"/>
</dbReference>
<dbReference type="Pfam" id="PF00378">
    <property type="entry name" value="ECH_1"/>
    <property type="match status" value="1"/>
</dbReference>